<dbReference type="AlphaFoldDB" id="A0AAQ3M233"/>
<dbReference type="PANTHER" id="PTHR12145:SF36">
    <property type="entry name" value="MANNAN ENDO-1,6-ALPHA-MANNOSIDASE DCW1"/>
    <property type="match status" value="1"/>
</dbReference>
<dbReference type="SUPFAM" id="SSF48208">
    <property type="entry name" value="Six-hairpin glycosidases"/>
    <property type="match status" value="1"/>
</dbReference>
<evidence type="ECO:0000256" key="8">
    <source>
        <dbReference type="ARBA" id="ARBA00023180"/>
    </source>
</evidence>
<keyword evidence="8" id="KW-0325">Glycoprotein</keyword>
<dbReference type="FunFam" id="1.50.10.20:FF:000006">
    <property type="entry name" value="Mannan endo-1,6-alpha-mannosidase"/>
    <property type="match status" value="1"/>
</dbReference>
<protein>
    <recommendedName>
        <fullName evidence="4 10">Mannan endo-1,6-alpha-mannosidase</fullName>
        <ecNumber evidence="4 10">3.2.1.101</ecNumber>
    </recommendedName>
</protein>
<sequence length="461" mass="50109">MKSFFNPLLCGLACSQLASAIDLDVNSPASIKSTAGTIAHGIMTYYSANKTGTPATKVGTFPPPLYWWESGAVWGGLVDYWMYTKDSSYNPTISQGLLAQVGPNKDYLPPAYFSSIGNDDQSFWALAALSAAEYGFEVPSGNKSTLWSDLAEAVFAGQVPRWDDSSCNGGLRWQIFSSLSGYDYKNSISNGGFFQMAARLARYTGNQTYVDWAEKAWNWMEGVGLIDHEYNVFDGADIHNNCTNPNKEVWSYNPAMMLYGTAMMYNSTNGGEIWKNRTSGLVEAISRDLFSPFSNSTDVMFERACELKNICDNDQLSFKAYLGRWMAKSAVVAPYIADPVTKLLTRSAQAAAQSCSGGRDGVTCGERWWVHGWDGSYGIGQQLSALEVVQSLLLLRNPVAPQTLQDVLKQSTPSHTASVSSNATETVASNAGHRVIGSSVGTWMLPVGLSLVLGGTMGIFQ</sequence>
<keyword evidence="13" id="KW-1185">Reference proteome</keyword>
<dbReference type="EMBL" id="CP138583">
    <property type="protein sequence ID" value="WPH00214.1"/>
    <property type="molecule type" value="Genomic_DNA"/>
</dbReference>
<organism evidence="12 13">
    <name type="scientific">Acrodontium crateriforme</name>
    <dbReference type="NCBI Taxonomy" id="150365"/>
    <lineage>
        <taxon>Eukaryota</taxon>
        <taxon>Fungi</taxon>
        <taxon>Dikarya</taxon>
        <taxon>Ascomycota</taxon>
        <taxon>Pezizomycotina</taxon>
        <taxon>Dothideomycetes</taxon>
        <taxon>Dothideomycetidae</taxon>
        <taxon>Mycosphaerellales</taxon>
        <taxon>Teratosphaeriaceae</taxon>
        <taxon>Acrodontium</taxon>
    </lineage>
</organism>
<dbReference type="GO" id="GO:0008496">
    <property type="term" value="F:mannan endo-1,6-alpha-mannosidase activity"/>
    <property type="evidence" value="ECO:0007669"/>
    <property type="project" value="UniProtKB-UniRule"/>
</dbReference>
<evidence type="ECO:0000313" key="13">
    <source>
        <dbReference type="Proteomes" id="UP001303373"/>
    </source>
</evidence>
<dbReference type="PIRSF" id="PIRSF016302">
    <property type="entry name" value="Man_a_manosd"/>
    <property type="match status" value="1"/>
</dbReference>
<comment type="subcellular location">
    <subcellularLocation>
        <location evidence="2">Endomembrane system</location>
    </subcellularLocation>
</comment>
<evidence type="ECO:0000256" key="11">
    <source>
        <dbReference type="SAM" id="SignalP"/>
    </source>
</evidence>
<dbReference type="EC" id="3.2.1.101" evidence="4 10"/>
<evidence type="ECO:0000256" key="1">
    <source>
        <dbReference type="ARBA" id="ARBA00001452"/>
    </source>
</evidence>
<keyword evidence="9 10" id="KW-0326">Glycosidase</keyword>
<evidence type="ECO:0000256" key="7">
    <source>
        <dbReference type="ARBA" id="ARBA00023136"/>
    </source>
</evidence>
<comment type="similarity">
    <text evidence="3 10">Belongs to the glycosyl hydrolase 76 family.</text>
</comment>
<keyword evidence="7" id="KW-0472">Membrane</keyword>
<dbReference type="InterPro" id="IPR005198">
    <property type="entry name" value="Glyco_hydro_76"/>
</dbReference>
<feature type="chain" id="PRO_5042864784" description="Mannan endo-1,6-alpha-mannosidase" evidence="11">
    <location>
        <begin position="21"/>
        <end position="461"/>
    </location>
</feature>
<dbReference type="GO" id="GO:0016052">
    <property type="term" value="P:carbohydrate catabolic process"/>
    <property type="evidence" value="ECO:0007669"/>
    <property type="project" value="InterPro"/>
</dbReference>
<dbReference type="GO" id="GO:0009272">
    <property type="term" value="P:fungal-type cell wall biogenesis"/>
    <property type="evidence" value="ECO:0007669"/>
    <property type="project" value="TreeGrafter"/>
</dbReference>
<proteinExistence type="inferred from homology"/>
<dbReference type="Proteomes" id="UP001303373">
    <property type="component" value="Chromosome 4"/>
</dbReference>
<name>A0AAQ3M233_9PEZI</name>
<evidence type="ECO:0000256" key="5">
    <source>
        <dbReference type="ARBA" id="ARBA00022729"/>
    </source>
</evidence>
<feature type="signal peptide" evidence="11">
    <location>
        <begin position="1"/>
        <end position="20"/>
    </location>
</feature>
<dbReference type="Gene3D" id="1.50.10.20">
    <property type="match status" value="1"/>
</dbReference>
<comment type="catalytic activity">
    <reaction evidence="1 10">
        <text>Random hydrolysis of (1-&gt;6)-alpha-D-mannosidic linkages in unbranched (1-&gt;6)-mannans.</text>
        <dbReference type="EC" id="3.2.1.101"/>
    </reaction>
</comment>
<accession>A0AAQ3M233</accession>
<evidence type="ECO:0000256" key="6">
    <source>
        <dbReference type="ARBA" id="ARBA00022801"/>
    </source>
</evidence>
<dbReference type="Pfam" id="PF03663">
    <property type="entry name" value="Glyco_hydro_76"/>
    <property type="match status" value="1"/>
</dbReference>
<keyword evidence="5 11" id="KW-0732">Signal</keyword>
<dbReference type="GO" id="GO:0012505">
    <property type="term" value="C:endomembrane system"/>
    <property type="evidence" value="ECO:0007669"/>
    <property type="project" value="UniProtKB-SubCell"/>
</dbReference>
<evidence type="ECO:0000256" key="2">
    <source>
        <dbReference type="ARBA" id="ARBA00004308"/>
    </source>
</evidence>
<evidence type="ECO:0000256" key="10">
    <source>
        <dbReference type="PIRNR" id="PIRNR016302"/>
    </source>
</evidence>
<dbReference type="InterPro" id="IPR008928">
    <property type="entry name" value="6-hairpin_glycosidase_sf"/>
</dbReference>
<dbReference type="PANTHER" id="PTHR12145">
    <property type="entry name" value="MANNAN ENDO-1,6-ALPHA-MANNOSIDASE DCW1"/>
    <property type="match status" value="1"/>
</dbReference>
<evidence type="ECO:0000256" key="4">
    <source>
        <dbReference type="ARBA" id="ARBA00012350"/>
    </source>
</evidence>
<dbReference type="InterPro" id="IPR014480">
    <property type="entry name" value="Mannan-1_6-alpha_mannosidase"/>
</dbReference>
<evidence type="ECO:0000256" key="3">
    <source>
        <dbReference type="ARBA" id="ARBA00009699"/>
    </source>
</evidence>
<gene>
    <name evidence="12" type="ORF">R9X50_00303700</name>
</gene>
<reference evidence="12 13" key="1">
    <citation type="submission" date="2023-11" db="EMBL/GenBank/DDBJ databases">
        <title>An acidophilic fungus is an integral part of prey digestion in a carnivorous sundew plant.</title>
        <authorList>
            <person name="Tsai I.J."/>
        </authorList>
    </citation>
    <scope>NUCLEOTIDE SEQUENCE [LARGE SCALE GENOMIC DNA]</scope>
    <source>
        <strain evidence="12">169a</strain>
    </source>
</reference>
<evidence type="ECO:0000256" key="9">
    <source>
        <dbReference type="ARBA" id="ARBA00023295"/>
    </source>
</evidence>
<evidence type="ECO:0000313" key="12">
    <source>
        <dbReference type="EMBL" id="WPH00214.1"/>
    </source>
</evidence>
<keyword evidence="6 10" id="KW-0378">Hydrolase</keyword>